<dbReference type="EMBL" id="JAUMVS010000109">
    <property type="protein sequence ID" value="MDO4842177.1"/>
    <property type="molecule type" value="Genomic_DNA"/>
</dbReference>
<protein>
    <submittedName>
        <fullName evidence="1">Uncharacterized protein</fullName>
    </submittedName>
</protein>
<reference evidence="1" key="1">
    <citation type="submission" date="2023-07" db="EMBL/GenBank/DDBJ databases">
        <title>Between Cages and Wild: Unraveling the Impact of Captivity on Animal Microbiomes and Antimicrobial Resistance.</title>
        <authorList>
            <person name="Schmartz G.P."/>
            <person name="Rehner J."/>
            <person name="Schuff M.J."/>
            <person name="Becker S.L."/>
            <person name="Kravczyk M."/>
            <person name="Gurevich A."/>
            <person name="Francke R."/>
            <person name="Mueller R."/>
            <person name="Keller V."/>
            <person name="Keller A."/>
        </authorList>
    </citation>
    <scope>NUCLEOTIDE SEQUENCE</scope>
    <source>
        <strain evidence="1">S12M_St_49</strain>
    </source>
</reference>
<dbReference type="AlphaFoldDB" id="A0AA43RMC5"/>
<evidence type="ECO:0000313" key="2">
    <source>
        <dbReference type="Proteomes" id="UP001168575"/>
    </source>
</evidence>
<evidence type="ECO:0000313" key="1">
    <source>
        <dbReference type="EMBL" id="MDO4842177.1"/>
    </source>
</evidence>
<sequence>MDLKKIAAAVLAAATVLTYNMGYFPSDVTPQSSITAEAFDNDGGINEYPSAPVKITSLGTYQKGDNTSQFHGYLNKYYNYTLDTSTSTDTVKNYIIIKGKTNGSGFKTAQFPAPFLDSDGVLY</sequence>
<accession>A0AA43RMC5</accession>
<organism evidence="1 2">
    <name type="scientific">Phoenicibacter congonensis</name>
    <dbReference type="NCBI Taxonomy" id="1944646"/>
    <lineage>
        <taxon>Bacteria</taxon>
        <taxon>Bacillati</taxon>
        <taxon>Actinomycetota</taxon>
        <taxon>Coriobacteriia</taxon>
        <taxon>Eggerthellales</taxon>
        <taxon>Eggerthellaceae</taxon>
        <taxon>Phoenicibacter</taxon>
    </lineage>
</organism>
<comment type="caution">
    <text evidence="1">The sequence shown here is derived from an EMBL/GenBank/DDBJ whole genome shotgun (WGS) entry which is preliminary data.</text>
</comment>
<dbReference type="Proteomes" id="UP001168575">
    <property type="component" value="Unassembled WGS sequence"/>
</dbReference>
<name>A0AA43RMC5_9ACTN</name>
<keyword evidence="2" id="KW-1185">Reference proteome</keyword>
<gene>
    <name evidence="1" type="ORF">Q3982_05820</name>
</gene>
<proteinExistence type="predicted"/>